<accession>A0A6J1WSB6</accession>
<evidence type="ECO:0000256" key="2">
    <source>
        <dbReference type="ARBA" id="ARBA00022737"/>
    </source>
</evidence>
<dbReference type="SUPFAM" id="SSF52058">
    <property type="entry name" value="L domain-like"/>
    <property type="match status" value="1"/>
</dbReference>
<dbReference type="PROSITE" id="PS51450">
    <property type="entry name" value="LRR"/>
    <property type="match status" value="1"/>
</dbReference>
<dbReference type="RefSeq" id="XP_026758530.2">
    <property type="nucleotide sequence ID" value="XM_026902729.3"/>
</dbReference>
<protein>
    <submittedName>
        <fullName evidence="4">Leucine-rich repeat protein SHOC-2-like</fullName>
    </submittedName>
</protein>
<name>A0A6J1WSB6_GALME</name>
<dbReference type="PANTHER" id="PTHR48051:SF21">
    <property type="entry name" value="CALPONIN-HOMOLOGY (CH) DOMAIN-CONTAINING PROTEIN"/>
    <property type="match status" value="1"/>
</dbReference>
<dbReference type="GeneID" id="113517981"/>
<dbReference type="Pfam" id="PF00560">
    <property type="entry name" value="LRR_1"/>
    <property type="match status" value="1"/>
</dbReference>
<sequence>MATRNEKSFQYKNGFKNRIAEKIDTTLLQWSANITYIDLSNKSILTLDDNVQFPPNLCNLNLSNNGLVQVPDVVLKLKKLQTLDLSHNLIGYFDKTPDFCHVIETLDLSHNHLAGPPYWVWTESPSKLSKLNLNYNFKLSQSFQNGYLEELLQYNVSVSEVNISNCKLGDHMKLFNTFSKVKTLHVGMPNYSNFANHVGDAPCIGLNKCCDIERLILCNTQIYTIKSDIVVFKNIVEINMSHNYISDLPNEFCDLVNLEICVLSHNNLLYLPDNIYKLNKLTHLYIDCNELCTLPERIVELNLHVVDLYNNGLYEVLEEIKNVAELDLAQNFFDEPDDPHYAVKKGKLRLNITDRFDGRKIEEDRQDSEQSHCTTDDEELLCSLQIDNNDEVSKQNYDPPSSPEDWDSDEYWVPGYTRRVSPPAQSPWLFFVKKKMAEGHFCPMDAHPVSVAEIVKYEKMCNPRVWHESEGQFDDYSDDNS</sequence>
<dbReference type="KEGG" id="gmw:113517981"/>
<dbReference type="PANTHER" id="PTHR48051">
    <property type="match status" value="1"/>
</dbReference>
<evidence type="ECO:0000313" key="4">
    <source>
        <dbReference type="RefSeq" id="XP_026758530.2"/>
    </source>
</evidence>
<gene>
    <name evidence="4" type="primary">LOC113517981</name>
</gene>
<dbReference type="GO" id="GO:0005737">
    <property type="term" value="C:cytoplasm"/>
    <property type="evidence" value="ECO:0007669"/>
    <property type="project" value="TreeGrafter"/>
</dbReference>
<dbReference type="Gene3D" id="3.80.10.10">
    <property type="entry name" value="Ribonuclease Inhibitor"/>
    <property type="match status" value="2"/>
</dbReference>
<dbReference type="AlphaFoldDB" id="A0A6J1WSB6"/>
<keyword evidence="1" id="KW-0433">Leucine-rich repeat</keyword>
<proteinExistence type="predicted"/>
<evidence type="ECO:0000313" key="3">
    <source>
        <dbReference type="Proteomes" id="UP001652740"/>
    </source>
</evidence>
<dbReference type="InterPro" id="IPR050216">
    <property type="entry name" value="LRR_domain-containing"/>
</dbReference>
<keyword evidence="3" id="KW-1185">Reference proteome</keyword>
<dbReference type="InterPro" id="IPR001611">
    <property type="entry name" value="Leu-rich_rpt"/>
</dbReference>
<dbReference type="InterPro" id="IPR032675">
    <property type="entry name" value="LRR_dom_sf"/>
</dbReference>
<reference evidence="4" key="1">
    <citation type="submission" date="2025-08" db="UniProtKB">
        <authorList>
            <consortium name="RefSeq"/>
        </authorList>
    </citation>
    <scope>IDENTIFICATION</scope>
    <source>
        <tissue evidence="4">Whole larvae</tissue>
    </source>
</reference>
<dbReference type="Pfam" id="PF13855">
    <property type="entry name" value="LRR_8"/>
    <property type="match status" value="1"/>
</dbReference>
<organism evidence="3 4">
    <name type="scientific">Galleria mellonella</name>
    <name type="common">Greater wax moth</name>
    <dbReference type="NCBI Taxonomy" id="7137"/>
    <lineage>
        <taxon>Eukaryota</taxon>
        <taxon>Metazoa</taxon>
        <taxon>Ecdysozoa</taxon>
        <taxon>Arthropoda</taxon>
        <taxon>Hexapoda</taxon>
        <taxon>Insecta</taxon>
        <taxon>Pterygota</taxon>
        <taxon>Neoptera</taxon>
        <taxon>Endopterygota</taxon>
        <taxon>Lepidoptera</taxon>
        <taxon>Glossata</taxon>
        <taxon>Ditrysia</taxon>
        <taxon>Pyraloidea</taxon>
        <taxon>Pyralidae</taxon>
        <taxon>Galleriinae</taxon>
        <taxon>Galleria</taxon>
    </lineage>
</organism>
<keyword evidence="2" id="KW-0677">Repeat</keyword>
<dbReference type="Proteomes" id="UP001652740">
    <property type="component" value="Unplaced"/>
</dbReference>
<evidence type="ECO:0000256" key="1">
    <source>
        <dbReference type="ARBA" id="ARBA00022614"/>
    </source>
</evidence>